<sequence length="388" mass="43062">MTSTYLTRLGDFANEISRRAPSEANLPVYSVTKHQGFVPSLEYFKKQVFSLDTKGYKMVVAGELAYATIHLDEGSIGVCPELSLISPMYTVFRIDETKAEASYLERFLKSPKALSAYPTLSKGSVHRRAAISFARLAELPVPLPPLPEQRRITAILDKADALRAKRREAIVKLDQLLQTVFLEMFGDPVTNPKGWPGNTTLGDIALDMQYGPRFHNEAYSLNGIKIVRITDLSPTGELDFDAMPRMDVEENVQVRFVLQPGDIIFARTGATVGKVALIQASDPPSIAGAYFIRVQVNNSVLPEYVFAALRTKSIQKFIAVKSRQAAQQNFSGPGLRKLPMPVPSLELQCQFASLAKKIEQQKRTLQEHVGQQDALFASLQDRAFNGEL</sequence>
<dbReference type="GO" id="GO:0003677">
    <property type="term" value="F:DNA binding"/>
    <property type="evidence" value="ECO:0007669"/>
    <property type="project" value="UniProtKB-KW"/>
</dbReference>
<dbReference type="EMBL" id="CP015600">
    <property type="protein sequence ID" value="ANF88370.1"/>
    <property type="molecule type" value="Genomic_DNA"/>
</dbReference>
<comment type="similarity">
    <text evidence="1">Belongs to the type-I restriction system S methylase family.</text>
</comment>
<dbReference type="Proteomes" id="UP000077829">
    <property type="component" value="Chromosome"/>
</dbReference>
<accession>A0A172Z751</accession>
<organism evidence="5 6">
    <name type="scientific">Pseudomonas antarctica</name>
    <dbReference type="NCBI Taxonomy" id="219572"/>
    <lineage>
        <taxon>Bacteria</taxon>
        <taxon>Pseudomonadati</taxon>
        <taxon>Pseudomonadota</taxon>
        <taxon>Gammaproteobacteria</taxon>
        <taxon>Pseudomonadales</taxon>
        <taxon>Pseudomonadaceae</taxon>
        <taxon>Pseudomonas</taxon>
    </lineage>
</organism>
<dbReference type="REBASE" id="153450">
    <property type="entry name" value="S.Pan27494ORF5031P"/>
</dbReference>
<dbReference type="GO" id="GO:0009307">
    <property type="term" value="P:DNA restriction-modification system"/>
    <property type="evidence" value="ECO:0007669"/>
    <property type="project" value="UniProtKB-KW"/>
</dbReference>
<dbReference type="PANTHER" id="PTHR30408:SF12">
    <property type="entry name" value="TYPE I RESTRICTION ENZYME MJAVIII SPECIFICITY SUBUNIT"/>
    <property type="match status" value="1"/>
</dbReference>
<dbReference type="InterPro" id="IPR052021">
    <property type="entry name" value="Type-I_RS_S_subunit"/>
</dbReference>
<feature type="domain" description="Type I restriction modification DNA specificity" evidence="4">
    <location>
        <begin position="98"/>
        <end position="169"/>
    </location>
</feature>
<dbReference type="SUPFAM" id="SSF116734">
    <property type="entry name" value="DNA methylase specificity domain"/>
    <property type="match status" value="2"/>
</dbReference>
<evidence type="ECO:0000259" key="4">
    <source>
        <dbReference type="Pfam" id="PF01420"/>
    </source>
</evidence>
<dbReference type="KEGG" id="panr:A7J50_5030"/>
<keyword evidence="2" id="KW-0680">Restriction system</keyword>
<dbReference type="PATRIC" id="fig|219572.3.peg.5167"/>
<dbReference type="InterPro" id="IPR044946">
    <property type="entry name" value="Restrct_endonuc_typeI_TRD_sf"/>
</dbReference>
<name>A0A172Z751_9PSED</name>
<dbReference type="Gene3D" id="3.90.220.20">
    <property type="entry name" value="DNA methylase specificity domains"/>
    <property type="match status" value="2"/>
</dbReference>
<dbReference type="RefSeq" id="WP_064454192.1">
    <property type="nucleotide sequence ID" value="NZ_CP015600.1"/>
</dbReference>
<feature type="domain" description="Type I restriction modification DNA specificity" evidence="4">
    <location>
        <begin position="256"/>
        <end position="360"/>
    </location>
</feature>
<keyword evidence="3" id="KW-0238">DNA-binding</keyword>
<evidence type="ECO:0000256" key="1">
    <source>
        <dbReference type="ARBA" id="ARBA00010923"/>
    </source>
</evidence>
<evidence type="ECO:0000256" key="3">
    <source>
        <dbReference type="ARBA" id="ARBA00023125"/>
    </source>
</evidence>
<dbReference type="Pfam" id="PF01420">
    <property type="entry name" value="Methylase_S"/>
    <property type="match status" value="2"/>
</dbReference>
<dbReference type="PANTHER" id="PTHR30408">
    <property type="entry name" value="TYPE-1 RESTRICTION ENZYME ECOKI SPECIFICITY PROTEIN"/>
    <property type="match status" value="1"/>
</dbReference>
<protein>
    <recommendedName>
        <fullName evidence="4">Type I restriction modification DNA specificity domain-containing protein</fullName>
    </recommendedName>
</protein>
<dbReference type="STRING" id="219572.A7J50_5030"/>
<evidence type="ECO:0000313" key="5">
    <source>
        <dbReference type="EMBL" id="ANF88370.1"/>
    </source>
</evidence>
<gene>
    <name evidence="5" type="ORF">A7J50_5030</name>
</gene>
<dbReference type="CDD" id="cd17517">
    <property type="entry name" value="RMtype1_S_EcoKI_StySPI-TRD2-CR2_like"/>
    <property type="match status" value="1"/>
</dbReference>
<dbReference type="InterPro" id="IPR000055">
    <property type="entry name" value="Restrct_endonuc_typeI_TRD"/>
</dbReference>
<evidence type="ECO:0000256" key="2">
    <source>
        <dbReference type="ARBA" id="ARBA00022747"/>
    </source>
</evidence>
<proteinExistence type="inferred from homology"/>
<dbReference type="AlphaFoldDB" id="A0A172Z751"/>
<reference evidence="5 6" key="1">
    <citation type="submission" date="2016-05" db="EMBL/GenBank/DDBJ databases">
        <title>Complete genome sequence of Pseudomonas antarctica PAMC 27494.</title>
        <authorList>
            <person name="Lee J."/>
        </authorList>
    </citation>
    <scope>NUCLEOTIDE SEQUENCE [LARGE SCALE GENOMIC DNA]</scope>
    <source>
        <strain evidence="5 6">PAMC 27494</strain>
    </source>
</reference>
<evidence type="ECO:0000313" key="6">
    <source>
        <dbReference type="Proteomes" id="UP000077829"/>
    </source>
</evidence>